<name>A0AAQ3UCL2_PASNO</name>
<feature type="region of interest" description="Disordered" evidence="1">
    <location>
        <begin position="1"/>
        <end position="22"/>
    </location>
</feature>
<reference evidence="3 4" key="1">
    <citation type="submission" date="2024-02" db="EMBL/GenBank/DDBJ databases">
        <title>High-quality chromosome-scale genome assembly of Pensacola bahiagrass (Paspalum notatum Flugge var. saurae).</title>
        <authorList>
            <person name="Vega J.M."/>
            <person name="Podio M."/>
            <person name="Orjuela J."/>
            <person name="Siena L.A."/>
            <person name="Pessino S.C."/>
            <person name="Combes M.C."/>
            <person name="Mariac C."/>
            <person name="Albertini E."/>
            <person name="Pupilli F."/>
            <person name="Ortiz J.P.A."/>
            <person name="Leblanc O."/>
        </authorList>
    </citation>
    <scope>NUCLEOTIDE SEQUENCE [LARGE SCALE GENOMIC DNA]</scope>
    <source>
        <strain evidence="3">R1</strain>
        <tissue evidence="3">Leaf</tissue>
    </source>
</reference>
<dbReference type="InterPro" id="IPR057670">
    <property type="entry name" value="SH3_retrovirus"/>
</dbReference>
<gene>
    <name evidence="3" type="ORF">U9M48_035180</name>
</gene>
<feature type="domain" description="Retroviral polymerase SH3-like" evidence="2">
    <location>
        <begin position="19"/>
        <end position="60"/>
    </location>
</feature>
<organism evidence="3 4">
    <name type="scientific">Paspalum notatum var. saurae</name>
    <dbReference type="NCBI Taxonomy" id="547442"/>
    <lineage>
        <taxon>Eukaryota</taxon>
        <taxon>Viridiplantae</taxon>
        <taxon>Streptophyta</taxon>
        <taxon>Embryophyta</taxon>
        <taxon>Tracheophyta</taxon>
        <taxon>Spermatophyta</taxon>
        <taxon>Magnoliopsida</taxon>
        <taxon>Liliopsida</taxon>
        <taxon>Poales</taxon>
        <taxon>Poaceae</taxon>
        <taxon>PACMAD clade</taxon>
        <taxon>Panicoideae</taxon>
        <taxon>Andropogonodae</taxon>
        <taxon>Paspaleae</taxon>
        <taxon>Paspalinae</taxon>
        <taxon>Paspalum</taxon>
    </lineage>
</organism>
<dbReference type="Proteomes" id="UP001341281">
    <property type="component" value="Chromosome 08"/>
</dbReference>
<dbReference type="Pfam" id="PF25597">
    <property type="entry name" value="SH3_retrovirus"/>
    <property type="match status" value="1"/>
</dbReference>
<keyword evidence="4" id="KW-1185">Reference proteome</keyword>
<accession>A0AAQ3UCL2</accession>
<evidence type="ECO:0000256" key="1">
    <source>
        <dbReference type="SAM" id="MobiDB-lite"/>
    </source>
</evidence>
<dbReference type="EMBL" id="CP144752">
    <property type="protein sequence ID" value="WVZ88688.1"/>
    <property type="molecule type" value="Genomic_DNA"/>
</dbReference>
<sequence length="84" mass="9510">MATSRRSHTYGSSAASRSSRRIGYAEGSKAYRILDPGTRRVRTTRDVVFDEGRGWAWDKAVDDGSTPTYDDFTVEYIHFERAGE</sequence>
<protein>
    <recommendedName>
        <fullName evidence="2">Retroviral polymerase SH3-like domain-containing protein</fullName>
    </recommendedName>
</protein>
<evidence type="ECO:0000313" key="4">
    <source>
        <dbReference type="Proteomes" id="UP001341281"/>
    </source>
</evidence>
<dbReference type="AlphaFoldDB" id="A0AAQ3UCL2"/>
<evidence type="ECO:0000259" key="2">
    <source>
        <dbReference type="Pfam" id="PF25597"/>
    </source>
</evidence>
<proteinExistence type="predicted"/>
<evidence type="ECO:0000313" key="3">
    <source>
        <dbReference type="EMBL" id="WVZ88688.1"/>
    </source>
</evidence>